<evidence type="ECO:0000313" key="2">
    <source>
        <dbReference type="EMBL" id="CAA9267371.1"/>
    </source>
</evidence>
<dbReference type="SUPFAM" id="SSF53335">
    <property type="entry name" value="S-adenosyl-L-methionine-dependent methyltransferases"/>
    <property type="match status" value="1"/>
</dbReference>
<gene>
    <name evidence="2" type="ORF">AVDCRST_MAG50-3223</name>
</gene>
<keyword evidence="2" id="KW-0808">Transferase</keyword>
<dbReference type="PANTHER" id="PTHR11558">
    <property type="entry name" value="SPERMIDINE/SPERMINE SYNTHASE"/>
    <property type="match status" value="1"/>
</dbReference>
<feature type="transmembrane region" description="Helical" evidence="1">
    <location>
        <begin position="15"/>
        <end position="34"/>
    </location>
</feature>
<dbReference type="InterPro" id="IPR001045">
    <property type="entry name" value="Spermi_synthase"/>
</dbReference>
<accession>A0A6J4J0U5</accession>
<dbReference type="GO" id="GO:0005829">
    <property type="term" value="C:cytosol"/>
    <property type="evidence" value="ECO:0007669"/>
    <property type="project" value="TreeGrafter"/>
</dbReference>
<dbReference type="GO" id="GO:0004766">
    <property type="term" value="F:spermidine synthase activity"/>
    <property type="evidence" value="ECO:0007669"/>
    <property type="project" value="UniProtKB-EC"/>
</dbReference>
<organism evidence="2">
    <name type="scientific">uncultured Acidimicrobiales bacterium</name>
    <dbReference type="NCBI Taxonomy" id="310071"/>
    <lineage>
        <taxon>Bacteria</taxon>
        <taxon>Bacillati</taxon>
        <taxon>Actinomycetota</taxon>
        <taxon>Acidimicrobiia</taxon>
        <taxon>Acidimicrobiales</taxon>
        <taxon>environmental samples</taxon>
    </lineage>
</organism>
<keyword evidence="1" id="KW-0472">Membrane</keyword>
<keyword evidence="1" id="KW-0812">Transmembrane</keyword>
<evidence type="ECO:0000256" key="1">
    <source>
        <dbReference type="SAM" id="Phobius"/>
    </source>
</evidence>
<proteinExistence type="predicted"/>
<dbReference type="Gene3D" id="3.40.50.150">
    <property type="entry name" value="Vaccinia Virus protein VP39"/>
    <property type="match status" value="1"/>
</dbReference>
<dbReference type="GO" id="GO:0008295">
    <property type="term" value="P:spermidine biosynthetic process"/>
    <property type="evidence" value="ECO:0007669"/>
    <property type="project" value="TreeGrafter"/>
</dbReference>
<dbReference type="EMBL" id="CADCTF010000152">
    <property type="protein sequence ID" value="CAA9267371.1"/>
    <property type="molecule type" value="Genomic_DNA"/>
</dbReference>
<name>A0A6J4J0U5_9ACTN</name>
<sequence>MTGFVLLDRLGTSGTIRLLAGLLVIPAVVAALLSPRPARRAALTVGVVTAMAVPLYLFPGNQVLYGLLHSADPAEFALAEERSCVNALIPRNGIETVYINGSSQNGYPYDEYHLLIGLLPALLHPGPERGMALGLGIGATPFGMAADQRLREIDTIEICGGQIDLLEGLAASGSPETAALLADERVDIAVGDGREHLLGDGADYDIITVDTLRPQSGYSGNLYSVEFYDLVRSRLADGGMLAQWAPTPRALETLTRSFAHVVQFTVPTYFNSPFLVASDSPIPFDRASIVQRLGATGLSGRMDPNVYGHVDQFVRTAEPVALTRPSGPAPNGLNRDLFPRDEYFLNNR</sequence>
<dbReference type="InterPro" id="IPR029063">
    <property type="entry name" value="SAM-dependent_MTases_sf"/>
</dbReference>
<dbReference type="Pfam" id="PF01564">
    <property type="entry name" value="Spermine_synth"/>
    <property type="match status" value="1"/>
</dbReference>
<dbReference type="PANTHER" id="PTHR11558:SF11">
    <property type="entry name" value="SPERMIDINE SYNTHASE"/>
    <property type="match status" value="1"/>
</dbReference>
<reference evidence="2" key="1">
    <citation type="submission" date="2020-02" db="EMBL/GenBank/DDBJ databases">
        <authorList>
            <person name="Meier V. D."/>
        </authorList>
    </citation>
    <scope>NUCLEOTIDE SEQUENCE</scope>
    <source>
        <strain evidence="2">AVDCRST_MAG50</strain>
    </source>
</reference>
<feature type="transmembrane region" description="Helical" evidence="1">
    <location>
        <begin position="41"/>
        <end position="58"/>
    </location>
</feature>
<dbReference type="EC" id="2.5.1.16" evidence="2"/>
<keyword evidence="1" id="KW-1133">Transmembrane helix</keyword>
<dbReference type="AlphaFoldDB" id="A0A6J4J0U5"/>
<protein>
    <submittedName>
        <fullName evidence="2">Spermidine synthase</fullName>
        <ecNumber evidence="2">2.5.1.16</ecNumber>
    </submittedName>
</protein>